<dbReference type="Pfam" id="PF00059">
    <property type="entry name" value="Lectin_C"/>
    <property type="match status" value="1"/>
</dbReference>
<sequence length="121" mass="13671">LERIQEKKLPVGLALVVAGLLVAVVALAAQKCPPCPAPARLQCLENGVGFGEKCFYFVEEEKDWNEARNSCLSHRARLATVDSQKELDFLLRYGSSFHHWLGLRREDSQPWTWLNGSLFND</sequence>
<comment type="caution">
    <text evidence="4">The sequence shown here is derived from an EMBL/GenBank/DDBJ whole genome shotgun (WGS) entry which is preliminary data.</text>
</comment>
<reference evidence="4 5" key="1">
    <citation type="submission" date="2019-09" db="EMBL/GenBank/DDBJ databases">
        <title>Bird 10,000 Genomes (B10K) Project - Family phase.</title>
        <authorList>
            <person name="Zhang G."/>
        </authorList>
    </citation>
    <scope>NUCLEOTIDE SEQUENCE [LARGE SCALE GENOMIC DNA]</scope>
    <source>
        <strain evidence="4">B10K-DU-029-49</strain>
        <tissue evidence="4">Liver</tissue>
    </source>
</reference>
<dbReference type="Gene3D" id="3.10.100.10">
    <property type="entry name" value="Mannose-Binding Protein A, subunit A"/>
    <property type="match status" value="1"/>
</dbReference>
<dbReference type="CDD" id="cd03593">
    <property type="entry name" value="CLECT_NK_receptors_like"/>
    <property type="match status" value="1"/>
</dbReference>
<comment type="subcellular location">
    <subcellularLocation>
        <location evidence="1">Cell membrane</location>
        <topology evidence="1">Single-pass type II membrane protein</topology>
    </subcellularLocation>
</comment>
<dbReference type="Proteomes" id="UP000521322">
    <property type="component" value="Unassembled WGS sequence"/>
</dbReference>
<keyword evidence="5" id="KW-1185">Reference proteome</keyword>
<dbReference type="EMBL" id="VZRN01006584">
    <property type="protein sequence ID" value="NWV86157.1"/>
    <property type="molecule type" value="Genomic_DNA"/>
</dbReference>
<dbReference type="SUPFAM" id="SSF56436">
    <property type="entry name" value="C-type lectin-like"/>
    <property type="match status" value="1"/>
</dbReference>
<evidence type="ECO:0000313" key="5">
    <source>
        <dbReference type="Proteomes" id="UP000521322"/>
    </source>
</evidence>
<evidence type="ECO:0000259" key="3">
    <source>
        <dbReference type="PROSITE" id="PS50041"/>
    </source>
</evidence>
<dbReference type="InterPro" id="IPR016186">
    <property type="entry name" value="C-type_lectin-like/link_sf"/>
</dbReference>
<dbReference type="PANTHER" id="PTHR45710:SF35">
    <property type="entry name" value="C-TYPE LECTIN DOMAIN FAMILY 2 MEMBER D"/>
    <property type="match status" value="1"/>
</dbReference>
<feature type="non-terminal residue" evidence="4">
    <location>
        <position position="1"/>
    </location>
</feature>
<dbReference type="InterPro" id="IPR050828">
    <property type="entry name" value="C-type_lectin/matrix_domain"/>
</dbReference>
<feature type="non-terminal residue" evidence="4">
    <location>
        <position position="121"/>
    </location>
</feature>
<evidence type="ECO:0000313" key="4">
    <source>
        <dbReference type="EMBL" id="NWV86157.1"/>
    </source>
</evidence>
<organism evidence="4 5">
    <name type="scientific">Dasyornis broadbenti</name>
    <name type="common">rufous bristle-bird</name>
    <dbReference type="NCBI Taxonomy" id="243059"/>
    <lineage>
        <taxon>Eukaryota</taxon>
        <taxon>Metazoa</taxon>
        <taxon>Chordata</taxon>
        <taxon>Craniata</taxon>
        <taxon>Vertebrata</taxon>
        <taxon>Euteleostomi</taxon>
        <taxon>Archelosauria</taxon>
        <taxon>Archosauria</taxon>
        <taxon>Dinosauria</taxon>
        <taxon>Saurischia</taxon>
        <taxon>Theropoda</taxon>
        <taxon>Coelurosauria</taxon>
        <taxon>Aves</taxon>
        <taxon>Neognathae</taxon>
        <taxon>Neoaves</taxon>
        <taxon>Telluraves</taxon>
        <taxon>Australaves</taxon>
        <taxon>Passeriformes</taxon>
        <taxon>Meliphagoidea</taxon>
        <taxon>Dasyornithidae</taxon>
        <taxon>Dasyornis</taxon>
    </lineage>
</organism>
<accession>A0A7K6IEJ3</accession>
<dbReference type="GO" id="GO:0030246">
    <property type="term" value="F:carbohydrate binding"/>
    <property type="evidence" value="ECO:0007669"/>
    <property type="project" value="UniProtKB-KW"/>
</dbReference>
<dbReference type="AlphaFoldDB" id="A0A7K6IEJ3"/>
<dbReference type="GO" id="GO:0005886">
    <property type="term" value="C:plasma membrane"/>
    <property type="evidence" value="ECO:0007669"/>
    <property type="project" value="UniProtKB-SubCell"/>
</dbReference>
<evidence type="ECO:0000256" key="1">
    <source>
        <dbReference type="ARBA" id="ARBA00004401"/>
    </source>
</evidence>
<gene>
    <name evidence="4" type="primary">Clec2d</name>
    <name evidence="4" type="ORF">DASBRO_R12328</name>
</gene>
<keyword evidence="2" id="KW-0430">Lectin</keyword>
<feature type="domain" description="C-type lectin" evidence="3">
    <location>
        <begin position="50"/>
        <end position="121"/>
    </location>
</feature>
<dbReference type="InterPro" id="IPR033992">
    <property type="entry name" value="NKR-like_CTLD"/>
</dbReference>
<dbReference type="InterPro" id="IPR001304">
    <property type="entry name" value="C-type_lectin-like"/>
</dbReference>
<evidence type="ECO:0000256" key="2">
    <source>
        <dbReference type="ARBA" id="ARBA00022734"/>
    </source>
</evidence>
<protein>
    <submittedName>
        <fullName evidence="4">CLC2D protein</fullName>
    </submittedName>
</protein>
<proteinExistence type="predicted"/>
<name>A0A7K6IEJ3_9PASS</name>
<dbReference type="PROSITE" id="PS50041">
    <property type="entry name" value="C_TYPE_LECTIN_2"/>
    <property type="match status" value="1"/>
</dbReference>
<dbReference type="InterPro" id="IPR016187">
    <property type="entry name" value="CTDL_fold"/>
</dbReference>
<dbReference type="PANTHER" id="PTHR45710">
    <property type="entry name" value="C-TYPE LECTIN DOMAIN-CONTAINING PROTEIN 180"/>
    <property type="match status" value="1"/>
</dbReference>